<organism evidence="1 2">
    <name type="scientific">Fodinibius salsisoli</name>
    <dbReference type="NCBI Taxonomy" id="2820877"/>
    <lineage>
        <taxon>Bacteria</taxon>
        <taxon>Pseudomonadati</taxon>
        <taxon>Balneolota</taxon>
        <taxon>Balneolia</taxon>
        <taxon>Balneolales</taxon>
        <taxon>Balneolaceae</taxon>
        <taxon>Fodinibius</taxon>
    </lineage>
</organism>
<proteinExistence type="predicted"/>
<reference evidence="1 2" key="1">
    <citation type="submission" date="2021-03" db="EMBL/GenBank/DDBJ databases">
        <title>Aliifodinibius sp. nov., a new bacterium isolated from saline soil.</title>
        <authorList>
            <person name="Galisteo C."/>
            <person name="De La Haba R."/>
            <person name="Sanchez-Porro C."/>
            <person name="Ventosa A."/>
        </authorList>
    </citation>
    <scope>NUCLEOTIDE SEQUENCE [LARGE SCALE GENOMIC DNA]</scope>
    <source>
        <strain evidence="1 2">1BSP15-2V2</strain>
    </source>
</reference>
<evidence type="ECO:0000313" key="2">
    <source>
        <dbReference type="Proteomes" id="UP001207918"/>
    </source>
</evidence>
<sequence length="120" mass="14150">MTPRGHLWKLFFSLMGYRLVKDIKHMYHSACKGNYFQPIFERKLAQYIQRRAPKNSIHWQKLKYEFHNIYRKCRDGNKSAAAYLEVIAELTEAALDGAHKQVELDVSTLKVVSAHKEREL</sequence>
<evidence type="ECO:0000313" key="1">
    <source>
        <dbReference type="EMBL" id="MCW9705629.1"/>
    </source>
</evidence>
<gene>
    <name evidence="1" type="ORF">J6I44_02120</name>
</gene>
<dbReference type="RefSeq" id="WP_265764293.1">
    <property type="nucleotide sequence ID" value="NZ_JAGGJA010000001.1"/>
</dbReference>
<comment type="caution">
    <text evidence="1">The sequence shown here is derived from an EMBL/GenBank/DDBJ whole genome shotgun (WGS) entry which is preliminary data.</text>
</comment>
<protein>
    <submittedName>
        <fullName evidence="1">Uncharacterized protein</fullName>
    </submittedName>
</protein>
<keyword evidence="2" id="KW-1185">Reference proteome</keyword>
<dbReference type="EMBL" id="JAGGJA010000001">
    <property type="protein sequence ID" value="MCW9705629.1"/>
    <property type="molecule type" value="Genomic_DNA"/>
</dbReference>
<name>A0ABT3PI96_9BACT</name>
<dbReference type="Proteomes" id="UP001207918">
    <property type="component" value="Unassembled WGS sequence"/>
</dbReference>
<accession>A0ABT3PI96</accession>